<proteinExistence type="predicted"/>
<dbReference type="Proteomes" id="UP000190150">
    <property type="component" value="Unassembled WGS sequence"/>
</dbReference>
<dbReference type="RefSeq" id="WP_079645664.1">
    <property type="nucleotide sequence ID" value="NZ_FUZF01000025.1"/>
</dbReference>
<keyword evidence="3" id="KW-1185">Reference proteome</keyword>
<keyword evidence="1" id="KW-0472">Membrane</keyword>
<organism evidence="2 3">
    <name type="scientific">Sphingobacterium nematocida</name>
    <dbReference type="NCBI Taxonomy" id="1513896"/>
    <lineage>
        <taxon>Bacteria</taxon>
        <taxon>Pseudomonadati</taxon>
        <taxon>Bacteroidota</taxon>
        <taxon>Sphingobacteriia</taxon>
        <taxon>Sphingobacteriales</taxon>
        <taxon>Sphingobacteriaceae</taxon>
        <taxon>Sphingobacterium</taxon>
    </lineage>
</organism>
<dbReference type="EMBL" id="FUZF01000025">
    <property type="protein sequence ID" value="SKC07521.1"/>
    <property type="molecule type" value="Genomic_DNA"/>
</dbReference>
<feature type="transmembrane region" description="Helical" evidence="1">
    <location>
        <begin position="99"/>
        <end position="119"/>
    </location>
</feature>
<keyword evidence="1" id="KW-1133">Transmembrane helix</keyword>
<evidence type="ECO:0000313" key="2">
    <source>
        <dbReference type="EMBL" id="SKC07521.1"/>
    </source>
</evidence>
<sequence length="247" mass="28989">MASNIFQENLVDTVHTLKSEPIYQYWKGDYYDSIPSAKIVTTDSIEAFDVIVGRYQTKEFEYIESISDKLSFFDKLLDRISEFLSDLFPQPKGNFNEGVFNLLAVIGAVVLIFLIYKFFVSRKKLYVHHDTDIESEEEQIAFVERNLLQVDVQAYLSDALQQKNYTLAIRYLQLLNIQLLGLKGIVQWNQSKTNTELMEGVNDEELRQDFLACAVVFDYAWFGHFEITEDAYQKYAPRFIQFQRRWS</sequence>
<evidence type="ECO:0000256" key="1">
    <source>
        <dbReference type="SAM" id="Phobius"/>
    </source>
</evidence>
<accession>A0A1T5GGI8</accession>
<evidence type="ECO:0000313" key="3">
    <source>
        <dbReference type="Proteomes" id="UP000190150"/>
    </source>
</evidence>
<dbReference type="AlphaFoldDB" id="A0A1T5GGI8"/>
<gene>
    <name evidence="2" type="ORF">SAMN05660841_04024</name>
</gene>
<reference evidence="3" key="1">
    <citation type="submission" date="2017-02" db="EMBL/GenBank/DDBJ databases">
        <authorList>
            <person name="Varghese N."/>
            <person name="Submissions S."/>
        </authorList>
    </citation>
    <scope>NUCLEOTIDE SEQUENCE [LARGE SCALE GENOMIC DNA]</scope>
    <source>
        <strain evidence="3">DSM 24091</strain>
    </source>
</reference>
<dbReference type="STRING" id="1513896.SAMN05660841_04024"/>
<dbReference type="OrthoDB" id="5491447at2"/>
<name>A0A1T5GGI8_9SPHI</name>
<keyword evidence="1" id="KW-0812">Transmembrane</keyword>
<protein>
    <recommendedName>
        <fullName evidence="4">DUF4129 domain-containing protein</fullName>
    </recommendedName>
</protein>
<evidence type="ECO:0008006" key="4">
    <source>
        <dbReference type="Google" id="ProtNLM"/>
    </source>
</evidence>